<accession>A0A2M7BZK5</accession>
<evidence type="ECO:0000313" key="10">
    <source>
        <dbReference type="Proteomes" id="UP000228816"/>
    </source>
</evidence>
<keyword evidence="6" id="KW-0472">Membrane</keyword>
<reference evidence="10" key="1">
    <citation type="submission" date="2017-09" db="EMBL/GenBank/DDBJ databases">
        <title>Depth-based differentiation of microbial function through sediment-hosted aquifers and enrichment of novel symbionts in the deep terrestrial subsurface.</title>
        <authorList>
            <person name="Probst A.J."/>
            <person name="Ladd B."/>
            <person name="Jarett J.K."/>
            <person name="Geller-Mcgrath D.E."/>
            <person name="Sieber C.M.K."/>
            <person name="Emerson J.B."/>
            <person name="Anantharaman K."/>
            <person name="Thomas B.C."/>
            <person name="Malmstrom R."/>
            <person name="Stieglmeier M."/>
            <person name="Klingl A."/>
            <person name="Woyke T."/>
            <person name="Ryan C.M."/>
            <person name="Banfield J.F."/>
        </authorList>
    </citation>
    <scope>NUCLEOTIDE SEQUENCE [LARGE SCALE GENOMIC DNA]</scope>
</reference>
<dbReference type="AlphaFoldDB" id="A0A2M7BZK5"/>
<evidence type="ECO:0000256" key="1">
    <source>
        <dbReference type="ARBA" id="ARBA00004370"/>
    </source>
</evidence>
<keyword evidence="4" id="KW-0812">Transmembrane</keyword>
<dbReference type="Gene3D" id="3.10.20.310">
    <property type="entry name" value="membrane protein fhac"/>
    <property type="match status" value="1"/>
</dbReference>
<dbReference type="GO" id="GO:0051301">
    <property type="term" value="P:cell division"/>
    <property type="evidence" value="ECO:0007669"/>
    <property type="project" value="UniProtKB-KW"/>
</dbReference>
<dbReference type="Pfam" id="PF03799">
    <property type="entry name" value="FtsQ_DivIB_C"/>
    <property type="match status" value="1"/>
</dbReference>
<dbReference type="GO" id="GO:0016020">
    <property type="term" value="C:membrane"/>
    <property type="evidence" value="ECO:0007669"/>
    <property type="project" value="UniProtKB-SubCell"/>
</dbReference>
<dbReference type="Pfam" id="PF08478">
    <property type="entry name" value="POTRA_1"/>
    <property type="match status" value="1"/>
</dbReference>
<sequence length="281" mass="33641">MRRRKIYRIYKPKRMAKGRKSILKNRFFWLSLLILILISGLSYLFIFSDVFRIKEIKILNSGDSLKLKVEEVIKSEIGRNIFLVNLKEINKEILSQFPEIVELNFKRKFPRTLTIQIKEREAIGVWCYQTYNECFFVDREGIIFKKIANRVPIYGNEVEEENEALFAQESIQEEVIILSLVEEGALVLGKKILIPQILELILKIKKDLRENLKIEIKDFTIVSERRLNVRTDENWEIYFSLEKDTTLELTKLKVLLEKEIPLEQRRNLEYIDLRFEKIFYK</sequence>
<keyword evidence="7" id="KW-0131">Cell cycle</keyword>
<protein>
    <recommendedName>
        <fullName evidence="8">POTRA domain-containing protein</fullName>
    </recommendedName>
</protein>
<organism evidence="9 10">
    <name type="scientific">bacterium (Candidatus Gribaldobacteria) CG03_land_8_20_14_0_80_36_40</name>
    <dbReference type="NCBI Taxonomy" id="2014271"/>
    <lineage>
        <taxon>Bacteria</taxon>
        <taxon>Candidatus Gribaldobacteria</taxon>
    </lineage>
</organism>
<comment type="caution">
    <text evidence="9">The sequence shown here is derived from an EMBL/GenBank/DDBJ whole genome shotgun (WGS) entry which is preliminary data.</text>
</comment>
<gene>
    <name evidence="9" type="ORF">COS44_00365</name>
</gene>
<evidence type="ECO:0000256" key="5">
    <source>
        <dbReference type="ARBA" id="ARBA00022989"/>
    </source>
</evidence>
<dbReference type="InterPro" id="IPR034746">
    <property type="entry name" value="POTRA"/>
</dbReference>
<dbReference type="InterPro" id="IPR013685">
    <property type="entry name" value="POTRA_FtsQ_type"/>
</dbReference>
<evidence type="ECO:0000259" key="8">
    <source>
        <dbReference type="PROSITE" id="PS51779"/>
    </source>
</evidence>
<keyword evidence="2" id="KW-1003">Cell membrane</keyword>
<name>A0A2M7BZK5_9BACT</name>
<evidence type="ECO:0000313" key="9">
    <source>
        <dbReference type="EMBL" id="PIV14176.1"/>
    </source>
</evidence>
<keyword evidence="5" id="KW-1133">Transmembrane helix</keyword>
<dbReference type="EMBL" id="PEUS01000011">
    <property type="protein sequence ID" value="PIV14176.1"/>
    <property type="molecule type" value="Genomic_DNA"/>
</dbReference>
<keyword evidence="3" id="KW-0132">Cell division</keyword>
<evidence type="ECO:0000256" key="6">
    <source>
        <dbReference type="ARBA" id="ARBA00023136"/>
    </source>
</evidence>
<evidence type="ECO:0000256" key="3">
    <source>
        <dbReference type="ARBA" id="ARBA00022618"/>
    </source>
</evidence>
<evidence type="ECO:0000256" key="4">
    <source>
        <dbReference type="ARBA" id="ARBA00022692"/>
    </source>
</evidence>
<evidence type="ECO:0000256" key="2">
    <source>
        <dbReference type="ARBA" id="ARBA00022475"/>
    </source>
</evidence>
<feature type="domain" description="POTRA" evidence="8">
    <location>
        <begin position="51"/>
        <end position="120"/>
    </location>
</feature>
<evidence type="ECO:0000256" key="7">
    <source>
        <dbReference type="ARBA" id="ARBA00023306"/>
    </source>
</evidence>
<comment type="subcellular location">
    <subcellularLocation>
        <location evidence="1">Membrane</location>
    </subcellularLocation>
</comment>
<proteinExistence type="predicted"/>
<dbReference type="PROSITE" id="PS51779">
    <property type="entry name" value="POTRA"/>
    <property type="match status" value="1"/>
</dbReference>
<dbReference type="InterPro" id="IPR005548">
    <property type="entry name" value="Cell_div_FtsQ/DivIB_C"/>
</dbReference>
<dbReference type="Proteomes" id="UP000228816">
    <property type="component" value="Unassembled WGS sequence"/>
</dbReference>